<keyword evidence="1" id="KW-0732">Signal</keyword>
<evidence type="ECO:0000256" key="1">
    <source>
        <dbReference type="SAM" id="SignalP"/>
    </source>
</evidence>
<proteinExistence type="predicted"/>
<feature type="chain" id="PRO_5003668630" description="Lysozyme inhibitor LprI-like N-terminal domain-containing protein" evidence="1">
    <location>
        <begin position="24"/>
        <end position="128"/>
    </location>
</feature>
<dbReference type="HOGENOM" id="CLU_128596_8_1_6"/>
<dbReference type="STRING" id="395493.BegalDRAFT_0505"/>
<protein>
    <recommendedName>
        <fullName evidence="2">Lysozyme inhibitor LprI-like N-terminal domain-containing protein</fullName>
    </recommendedName>
</protein>
<dbReference type="PANTHER" id="PTHR39176">
    <property type="entry name" value="PERIPLASMIC PROTEIN-RELATED"/>
    <property type="match status" value="1"/>
</dbReference>
<name>I3CCT0_9GAMM</name>
<dbReference type="eggNOG" id="COG3755">
    <property type="taxonomic scope" value="Bacteria"/>
</dbReference>
<evidence type="ECO:0000259" key="2">
    <source>
        <dbReference type="Pfam" id="PF07007"/>
    </source>
</evidence>
<evidence type="ECO:0000313" key="3">
    <source>
        <dbReference type="EMBL" id="EIJ41423.1"/>
    </source>
</evidence>
<dbReference type="Pfam" id="PF07007">
    <property type="entry name" value="LprI"/>
    <property type="match status" value="1"/>
</dbReference>
<evidence type="ECO:0000313" key="4">
    <source>
        <dbReference type="Proteomes" id="UP000005744"/>
    </source>
</evidence>
<accession>I3CCT0</accession>
<dbReference type="InterPro" id="IPR009739">
    <property type="entry name" value="LprI-like_N"/>
</dbReference>
<feature type="domain" description="Lysozyme inhibitor LprI-like N-terminal" evidence="2">
    <location>
        <begin position="31"/>
        <end position="122"/>
    </location>
</feature>
<gene>
    <name evidence="3" type="ORF">BegalDRAFT_0505</name>
</gene>
<keyword evidence="4" id="KW-1185">Reference proteome</keyword>
<reference evidence="3 4" key="1">
    <citation type="submission" date="2011-11" db="EMBL/GenBank/DDBJ databases">
        <title>Improved High-Quality Draft sequence of Beggiatoa alba B18lD.</title>
        <authorList>
            <consortium name="US DOE Joint Genome Institute"/>
            <person name="Lucas S."/>
            <person name="Han J."/>
            <person name="Lapidus A."/>
            <person name="Cheng J.-F."/>
            <person name="Goodwin L."/>
            <person name="Pitluck S."/>
            <person name="Peters L."/>
            <person name="Mikhailova N."/>
            <person name="Held B."/>
            <person name="Detter J.C."/>
            <person name="Han C."/>
            <person name="Tapia R."/>
            <person name="Land M."/>
            <person name="Hauser L."/>
            <person name="Kyrpides N."/>
            <person name="Ivanova N."/>
            <person name="Pagani I."/>
            <person name="Samuel K."/>
            <person name="Teske A."/>
            <person name="Mueller J."/>
            <person name="Woyke T."/>
        </authorList>
    </citation>
    <scope>NUCLEOTIDE SEQUENCE [LARGE SCALE GENOMIC DNA]</scope>
    <source>
        <strain evidence="3 4">B18LD</strain>
    </source>
</reference>
<dbReference type="Gene3D" id="1.20.1270.180">
    <property type="match status" value="1"/>
</dbReference>
<dbReference type="AlphaFoldDB" id="I3CCT0"/>
<sequence length="128" mass="14519">MHLRTLFLYSLPFLFYTVTAVSAEGTPKVDCNDPQSTYEINYCAEKAYQSADAALNRAYKNLMNSGLSAEEQALLKTAQRTWIKFRDEHCEYAVYGARGGTGFSGFLNACLQDMTEERIRSLEKSYLE</sequence>
<dbReference type="PANTHER" id="PTHR39176:SF1">
    <property type="entry name" value="PERIPLASMIC PROTEIN"/>
    <property type="match status" value="1"/>
</dbReference>
<feature type="signal peptide" evidence="1">
    <location>
        <begin position="1"/>
        <end position="23"/>
    </location>
</feature>
<dbReference type="EMBL" id="JH600070">
    <property type="protein sequence ID" value="EIJ41423.1"/>
    <property type="molecule type" value="Genomic_DNA"/>
</dbReference>
<dbReference type="Proteomes" id="UP000005744">
    <property type="component" value="Unassembled WGS sequence"/>
</dbReference>
<organism evidence="3 4">
    <name type="scientific">Beggiatoa alba B18LD</name>
    <dbReference type="NCBI Taxonomy" id="395493"/>
    <lineage>
        <taxon>Bacteria</taxon>
        <taxon>Pseudomonadati</taxon>
        <taxon>Pseudomonadota</taxon>
        <taxon>Gammaproteobacteria</taxon>
        <taxon>Thiotrichales</taxon>
        <taxon>Thiotrichaceae</taxon>
        <taxon>Beggiatoa</taxon>
    </lineage>
</organism>